<keyword evidence="7 10" id="KW-0689">Ribosomal protein</keyword>
<evidence type="ECO:0000256" key="3">
    <source>
        <dbReference type="ARBA" id="ARBA00022730"/>
    </source>
</evidence>
<dbReference type="GO" id="GO:0022625">
    <property type="term" value="C:cytosolic large ribosomal subunit"/>
    <property type="evidence" value="ECO:0007669"/>
    <property type="project" value="TreeGrafter"/>
</dbReference>
<keyword evidence="5" id="KW-0862">Zinc</keyword>
<keyword evidence="6" id="KW-0694">RNA-binding</keyword>
<proteinExistence type="inferred from homology"/>
<sequence>MSKGTASFGKKNKRNMEMCRRCGRQSYHKQKNSCSSCAYPNPKMRTPASIKARRRRNIGTGRMRHMKKERIAAKNGHRGNPILRALWAKN</sequence>
<evidence type="ECO:0000256" key="1">
    <source>
        <dbReference type="ARBA" id="ARBA00009805"/>
    </source>
</evidence>
<keyword evidence="2" id="KW-0479">Metal-binding</keyword>
<evidence type="ECO:0000256" key="7">
    <source>
        <dbReference type="ARBA" id="ARBA00022980"/>
    </source>
</evidence>
<reference evidence="10 11" key="1">
    <citation type="journal article" date="2014" name="MBio">
        <title>The Ordospora colligata genome; evolution of extreme reduction in microsporidia and host-to-parasite horizontal gene transfer.</title>
        <authorList>
            <person name="Pombert J.-F."/>
            <person name="Haag K.L."/>
            <person name="Beidas S."/>
            <person name="Ebert D."/>
            <person name="Keeling P.J."/>
        </authorList>
    </citation>
    <scope>NUCLEOTIDE SEQUENCE [LARGE SCALE GENOMIC DNA]</scope>
    <source>
        <strain evidence="10 11">OC4</strain>
    </source>
</reference>
<dbReference type="GO" id="GO:0008270">
    <property type="term" value="F:zinc ion binding"/>
    <property type="evidence" value="ECO:0007669"/>
    <property type="project" value="UniProtKB-KW"/>
</dbReference>
<dbReference type="Proteomes" id="UP000031056">
    <property type="component" value="Unassembled WGS sequence"/>
</dbReference>
<feature type="region of interest" description="Disordered" evidence="9">
    <location>
        <begin position="31"/>
        <end position="77"/>
    </location>
</feature>
<feature type="compositionally biased region" description="Basic residues" evidence="9">
    <location>
        <begin position="51"/>
        <end position="68"/>
    </location>
</feature>
<evidence type="ECO:0000256" key="9">
    <source>
        <dbReference type="SAM" id="MobiDB-lite"/>
    </source>
</evidence>
<dbReference type="RefSeq" id="XP_014563447.1">
    <property type="nucleotide sequence ID" value="XM_014707961.1"/>
</dbReference>
<dbReference type="STRING" id="1354746.A0A0B2UK86"/>
<keyword evidence="8" id="KW-0687">Ribonucleoprotein</keyword>
<evidence type="ECO:0000256" key="4">
    <source>
        <dbReference type="ARBA" id="ARBA00022771"/>
    </source>
</evidence>
<dbReference type="GO" id="GO:0003735">
    <property type="term" value="F:structural constituent of ribosome"/>
    <property type="evidence" value="ECO:0007669"/>
    <property type="project" value="InterPro"/>
</dbReference>
<keyword evidence="11" id="KW-1185">Reference proteome</keyword>
<dbReference type="SUPFAM" id="SSF57829">
    <property type="entry name" value="Zn-binding ribosomal proteins"/>
    <property type="match status" value="1"/>
</dbReference>
<dbReference type="InterPro" id="IPR001569">
    <property type="entry name" value="Ribosomal_eL37"/>
</dbReference>
<dbReference type="InterPro" id="IPR011331">
    <property type="entry name" value="Ribosomal_eL37/eL43"/>
</dbReference>
<dbReference type="PANTHER" id="PTHR10768:SF0">
    <property type="entry name" value="RIBOSOMAL PROTEIN L37"/>
    <property type="match status" value="1"/>
</dbReference>
<dbReference type="Pfam" id="PF01907">
    <property type="entry name" value="Ribosomal_L37e"/>
    <property type="match status" value="1"/>
</dbReference>
<dbReference type="GO" id="GO:0019843">
    <property type="term" value="F:rRNA binding"/>
    <property type="evidence" value="ECO:0007669"/>
    <property type="project" value="UniProtKB-KW"/>
</dbReference>
<protein>
    <submittedName>
        <fullName evidence="10">Ribosomal protein L37</fullName>
    </submittedName>
</protein>
<dbReference type="AlphaFoldDB" id="A0A0B2UK86"/>
<keyword evidence="3" id="KW-0699">rRNA-binding</keyword>
<gene>
    <name evidence="10" type="ORF">M896_081410</name>
</gene>
<dbReference type="HOGENOM" id="CLU_150908_2_1_1"/>
<dbReference type="FunCoup" id="A0A0B2UK86">
    <property type="interactions" value="103"/>
</dbReference>
<dbReference type="PANTHER" id="PTHR10768">
    <property type="entry name" value="60S RIBOSOMAL PROTEIN L37"/>
    <property type="match status" value="1"/>
</dbReference>
<name>A0A0B2UK86_9MICR</name>
<dbReference type="EMBL" id="JOKQ01000008">
    <property type="protein sequence ID" value="KHN69405.1"/>
    <property type="molecule type" value="Genomic_DNA"/>
</dbReference>
<dbReference type="VEuPathDB" id="MicrosporidiaDB:M896_081410"/>
<comment type="similarity">
    <text evidence="1">Belongs to the eukaryotic ribosomal protein eL37 family.</text>
</comment>
<dbReference type="InterPro" id="IPR011332">
    <property type="entry name" value="Ribosomal_zn-bd"/>
</dbReference>
<accession>A0A0B2UK86</accession>
<dbReference type="OrthoDB" id="10259236at2759"/>
<keyword evidence="4" id="KW-0863">Zinc-finger</keyword>
<evidence type="ECO:0000313" key="10">
    <source>
        <dbReference type="EMBL" id="KHN69405.1"/>
    </source>
</evidence>
<evidence type="ECO:0000256" key="8">
    <source>
        <dbReference type="ARBA" id="ARBA00023274"/>
    </source>
</evidence>
<comment type="caution">
    <text evidence="10">The sequence shown here is derived from an EMBL/GenBank/DDBJ whole genome shotgun (WGS) entry which is preliminary data.</text>
</comment>
<dbReference type="GeneID" id="26262181"/>
<evidence type="ECO:0000256" key="2">
    <source>
        <dbReference type="ARBA" id="ARBA00022723"/>
    </source>
</evidence>
<organism evidence="10 11">
    <name type="scientific">Ordospora colligata OC4</name>
    <dbReference type="NCBI Taxonomy" id="1354746"/>
    <lineage>
        <taxon>Eukaryota</taxon>
        <taxon>Fungi</taxon>
        <taxon>Fungi incertae sedis</taxon>
        <taxon>Microsporidia</taxon>
        <taxon>Ordosporidae</taxon>
        <taxon>Ordospora</taxon>
    </lineage>
</organism>
<evidence type="ECO:0000256" key="5">
    <source>
        <dbReference type="ARBA" id="ARBA00022833"/>
    </source>
</evidence>
<dbReference type="Gene3D" id="2.20.25.30">
    <property type="match status" value="1"/>
</dbReference>
<dbReference type="GO" id="GO:0006412">
    <property type="term" value="P:translation"/>
    <property type="evidence" value="ECO:0007669"/>
    <property type="project" value="InterPro"/>
</dbReference>
<evidence type="ECO:0000256" key="6">
    <source>
        <dbReference type="ARBA" id="ARBA00022884"/>
    </source>
</evidence>
<dbReference type="InParanoid" id="A0A0B2UK86"/>
<evidence type="ECO:0000313" key="11">
    <source>
        <dbReference type="Proteomes" id="UP000031056"/>
    </source>
</evidence>